<organism evidence="1 2">
    <name type="scientific">Eumeta variegata</name>
    <name type="common">Bagworm moth</name>
    <name type="synonym">Eumeta japonica</name>
    <dbReference type="NCBI Taxonomy" id="151549"/>
    <lineage>
        <taxon>Eukaryota</taxon>
        <taxon>Metazoa</taxon>
        <taxon>Ecdysozoa</taxon>
        <taxon>Arthropoda</taxon>
        <taxon>Hexapoda</taxon>
        <taxon>Insecta</taxon>
        <taxon>Pterygota</taxon>
        <taxon>Neoptera</taxon>
        <taxon>Endopterygota</taxon>
        <taxon>Lepidoptera</taxon>
        <taxon>Glossata</taxon>
        <taxon>Ditrysia</taxon>
        <taxon>Tineoidea</taxon>
        <taxon>Psychidae</taxon>
        <taxon>Oiketicinae</taxon>
        <taxon>Eumeta</taxon>
    </lineage>
</organism>
<name>A0A4C1X4J4_EUMVA</name>
<keyword evidence="2" id="KW-1185">Reference proteome</keyword>
<comment type="caution">
    <text evidence="1">The sequence shown here is derived from an EMBL/GenBank/DDBJ whole genome shotgun (WGS) entry which is preliminary data.</text>
</comment>
<gene>
    <name evidence="1" type="ORF">EVAR_37446_1</name>
</gene>
<sequence length="122" mass="13781">MGIRAATGQRCKNLLTLDNYLVFEICSRWVSEKVKESMKIHRREGTRCALTSHEFQSCSSNRLLQQLIPCDVNYSMRAQAQYPFPPCCVSFQLVSFGRGRDGCVDTADKCGMHRLTSVGRPS</sequence>
<dbReference type="Proteomes" id="UP000299102">
    <property type="component" value="Unassembled WGS sequence"/>
</dbReference>
<accession>A0A4C1X4J4</accession>
<protein>
    <submittedName>
        <fullName evidence="1">Uncharacterized protein</fullName>
    </submittedName>
</protein>
<dbReference type="AlphaFoldDB" id="A0A4C1X4J4"/>
<evidence type="ECO:0000313" key="2">
    <source>
        <dbReference type="Proteomes" id="UP000299102"/>
    </source>
</evidence>
<evidence type="ECO:0000313" key="1">
    <source>
        <dbReference type="EMBL" id="GBP57892.1"/>
    </source>
</evidence>
<dbReference type="EMBL" id="BGZK01000722">
    <property type="protein sequence ID" value="GBP57892.1"/>
    <property type="molecule type" value="Genomic_DNA"/>
</dbReference>
<proteinExistence type="predicted"/>
<reference evidence="1 2" key="1">
    <citation type="journal article" date="2019" name="Commun. Biol.">
        <title>The bagworm genome reveals a unique fibroin gene that provides high tensile strength.</title>
        <authorList>
            <person name="Kono N."/>
            <person name="Nakamura H."/>
            <person name="Ohtoshi R."/>
            <person name="Tomita M."/>
            <person name="Numata K."/>
            <person name="Arakawa K."/>
        </authorList>
    </citation>
    <scope>NUCLEOTIDE SEQUENCE [LARGE SCALE GENOMIC DNA]</scope>
</reference>